<reference evidence="5 6" key="1">
    <citation type="journal article" date="2018" name="Gigascience">
        <title>Genomes of trombidid mites reveal novel predicted allergens and laterally-transferred genes associated with secondary metabolism.</title>
        <authorList>
            <person name="Dong X."/>
            <person name="Chaisiri K."/>
            <person name="Xia D."/>
            <person name="Armstrong S.D."/>
            <person name="Fang Y."/>
            <person name="Donnelly M.J."/>
            <person name="Kadowaki T."/>
            <person name="McGarry J.W."/>
            <person name="Darby A.C."/>
            <person name="Makepeace B.L."/>
        </authorList>
    </citation>
    <scope>NUCLEOTIDE SEQUENCE [LARGE SCALE GENOMIC DNA]</scope>
    <source>
        <strain evidence="5">UoL-UT</strain>
    </source>
</reference>
<dbReference type="VEuPathDB" id="VectorBase:LDEU012789"/>
<dbReference type="STRING" id="299467.A0A443RV31"/>
<feature type="domain" description="Glycosyl hydrolase family 32 N-terminal" evidence="4">
    <location>
        <begin position="84"/>
        <end position="182"/>
    </location>
</feature>
<evidence type="ECO:0000256" key="1">
    <source>
        <dbReference type="ARBA" id="ARBA00009902"/>
    </source>
</evidence>
<dbReference type="AlphaFoldDB" id="A0A443RV31"/>
<gene>
    <name evidence="5" type="ORF">B4U80_02668</name>
</gene>
<dbReference type="GO" id="GO:0004575">
    <property type="term" value="F:sucrose alpha-glucosidase activity"/>
    <property type="evidence" value="ECO:0007669"/>
    <property type="project" value="TreeGrafter"/>
</dbReference>
<name>A0A443RV31_9ACAR</name>
<dbReference type="InterPro" id="IPR023296">
    <property type="entry name" value="Glyco_hydro_beta-prop_sf"/>
</dbReference>
<dbReference type="SUPFAM" id="SSF75005">
    <property type="entry name" value="Arabinanase/levansucrase/invertase"/>
    <property type="match status" value="1"/>
</dbReference>
<dbReference type="CDD" id="cd18622">
    <property type="entry name" value="GH32_Inu-like"/>
    <property type="match status" value="1"/>
</dbReference>
<keyword evidence="2 5" id="KW-0378">Hydrolase</keyword>
<dbReference type="Gene3D" id="2.60.120.560">
    <property type="entry name" value="Exo-inulinase, domain 1"/>
    <property type="match status" value="1"/>
</dbReference>
<dbReference type="SMART" id="SM00640">
    <property type="entry name" value="Glyco_32"/>
    <property type="match status" value="1"/>
</dbReference>
<dbReference type="OrthoDB" id="202537at2759"/>
<feature type="non-terminal residue" evidence="5">
    <location>
        <position position="1"/>
    </location>
</feature>
<evidence type="ECO:0000256" key="3">
    <source>
        <dbReference type="ARBA" id="ARBA00023295"/>
    </source>
</evidence>
<dbReference type="Proteomes" id="UP000288716">
    <property type="component" value="Unassembled WGS sequence"/>
</dbReference>
<protein>
    <submittedName>
        <fullName evidence="5">Glycosyl hydrolase family 32-like protein</fullName>
    </submittedName>
</protein>
<keyword evidence="6" id="KW-1185">Reference proteome</keyword>
<dbReference type="GO" id="GO:0005987">
    <property type="term" value="P:sucrose catabolic process"/>
    <property type="evidence" value="ECO:0007669"/>
    <property type="project" value="TreeGrafter"/>
</dbReference>
<dbReference type="InterPro" id="IPR001362">
    <property type="entry name" value="Glyco_hydro_32"/>
</dbReference>
<feature type="domain" description="Glycosyl hydrolase family 32 N-terminal" evidence="4">
    <location>
        <begin position="3"/>
        <end position="82"/>
    </location>
</feature>
<evidence type="ECO:0000313" key="6">
    <source>
        <dbReference type="Proteomes" id="UP000288716"/>
    </source>
</evidence>
<dbReference type="Pfam" id="PF00251">
    <property type="entry name" value="Glyco_hydro_32N"/>
    <property type="match status" value="2"/>
</dbReference>
<evidence type="ECO:0000313" key="5">
    <source>
        <dbReference type="EMBL" id="RWS19251.1"/>
    </source>
</evidence>
<dbReference type="GO" id="GO:0005737">
    <property type="term" value="C:cytoplasm"/>
    <property type="evidence" value="ECO:0007669"/>
    <property type="project" value="TreeGrafter"/>
</dbReference>
<organism evidence="5 6">
    <name type="scientific">Leptotrombidium deliense</name>
    <dbReference type="NCBI Taxonomy" id="299467"/>
    <lineage>
        <taxon>Eukaryota</taxon>
        <taxon>Metazoa</taxon>
        <taxon>Ecdysozoa</taxon>
        <taxon>Arthropoda</taxon>
        <taxon>Chelicerata</taxon>
        <taxon>Arachnida</taxon>
        <taxon>Acari</taxon>
        <taxon>Acariformes</taxon>
        <taxon>Trombidiformes</taxon>
        <taxon>Prostigmata</taxon>
        <taxon>Anystina</taxon>
        <taxon>Parasitengona</taxon>
        <taxon>Trombiculoidea</taxon>
        <taxon>Trombiculidae</taxon>
        <taxon>Leptotrombidium</taxon>
    </lineage>
</organism>
<keyword evidence="3" id="KW-0326">Glycosidase</keyword>
<comment type="caution">
    <text evidence="5">The sequence shown here is derived from an EMBL/GenBank/DDBJ whole genome shotgun (WGS) entry which is preliminary data.</text>
</comment>
<dbReference type="PANTHER" id="PTHR42800:SF1">
    <property type="entry name" value="EXOINULINASE INUD (AFU_ORTHOLOGUE AFUA_5G00480)"/>
    <property type="match status" value="1"/>
</dbReference>
<proteinExistence type="inferred from homology"/>
<comment type="similarity">
    <text evidence="1">Belongs to the glycosyl hydrolase 32 family.</text>
</comment>
<evidence type="ECO:0000256" key="2">
    <source>
        <dbReference type="ARBA" id="ARBA00022801"/>
    </source>
</evidence>
<sequence length="298" mass="34156">QLQQQCLAYSVDNGYNWMMYKQNPIIGNPGILDFRDPKVFRFDNYYVLVLAAGNRVLSTNLLQWHYLSEFGANHGSHDGVWDINPGGPNGGSATQYFIGTFDGEKFENINSAEKTLWIDYGPDCYAGITWFGTSNKNRCFIGWMNNWNYGNNVPTTPWRGQMTIPRTLSLAEIGNDVYLISQPVPMLAKLQDSKHKLIYPKEIRLNVGSSILLSGGAHLQSQAFDVKIIFDVNDLKEDDYFELIFANKAGEYISLSYSNYDKMYRFDRSHTNEVNFHNSFTRVSEAPRLINDRFIMKD</sequence>
<dbReference type="EMBL" id="NCKV01028375">
    <property type="protein sequence ID" value="RWS19251.1"/>
    <property type="molecule type" value="Genomic_DNA"/>
</dbReference>
<evidence type="ECO:0000259" key="4">
    <source>
        <dbReference type="Pfam" id="PF00251"/>
    </source>
</evidence>
<dbReference type="InterPro" id="IPR013148">
    <property type="entry name" value="Glyco_hydro_32_N"/>
</dbReference>
<dbReference type="Gene3D" id="2.115.10.20">
    <property type="entry name" value="Glycosyl hydrolase domain, family 43"/>
    <property type="match status" value="1"/>
</dbReference>
<accession>A0A443RV31</accession>
<dbReference type="PANTHER" id="PTHR42800">
    <property type="entry name" value="EXOINULINASE INUD (AFU_ORTHOLOGUE AFUA_5G00480)"/>
    <property type="match status" value="1"/>
</dbReference>